<name>A0A317SP99_9PEZI</name>
<dbReference type="AlphaFoldDB" id="A0A317SP99"/>
<evidence type="ECO:0000313" key="2">
    <source>
        <dbReference type="Proteomes" id="UP000246991"/>
    </source>
</evidence>
<evidence type="ECO:0000313" key="1">
    <source>
        <dbReference type="EMBL" id="PWW75560.1"/>
    </source>
</evidence>
<comment type="caution">
    <text evidence="1">The sequence shown here is derived from an EMBL/GenBank/DDBJ whole genome shotgun (WGS) entry which is preliminary data.</text>
</comment>
<organism evidence="1 2">
    <name type="scientific">Tuber magnatum</name>
    <name type="common">white Piedmont truffle</name>
    <dbReference type="NCBI Taxonomy" id="42249"/>
    <lineage>
        <taxon>Eukaryota</taxon>
        <taxon>Fungi</taxon>
        <taxon>Dikarya</taxon>
        <taxon>Ascomycota</taxon>
        <taxon>Pezizomycotina</taxon>
        <taxon>Pezizomycetes</taxon>
        <taxon>Pezizales</taxon>
        <taxon>Tuberaceae</taxon>
        <taxon>Tuber</taxon>
    </lineage>
</organism>
<keyword evidence="2" id="KW-1185">Reference proteome</keyword>
<gene>
    <name evidence="1" type="ORF">C7212DRAFT_325353</name>
</gene>
<reference evidence="1 2" key="1">
    <citation type="submission" date="2018-03" db="EMBL/GenBank/DDBJ databases">
        <title>Genomes of Pezizomycetes fungi and the evolution of truffles.</title>
        <authorList>
            <person name="Murat C."/>
            <person name="Payen T."/>
            <person name="Noel B."/>
            <person name="Kuo A."/>
            <person name="Martin F.M."/>
        </authorList>
    </citation>
    <scope>NUCLEOTIDE SEQUENCE [LARGE SCALE GENOMIC DNA]</scope>
    <source>
        <strain evidence="1">091103-1</strain>
    </source>
</reference>
<sequence length="57" mass="6018">MGIIGRGSLWRCAQFTLCFSGGCSFGWVGIGIWGEKWVSGYACSSTPRRAGLVLGAC</sequence>
<dbReference type="Proteomes" id="UP000246991">
    <property type="component" value="Unassembled WGS sequence"/>
</dbReference>
<proteinExistence type="predicted"/>
<dbReference type="PROSITE" id="PS51257">
    <property type="entry name" value="PROKAR_LIPOPROTEIN"/>
    <property type="match status" value="1"/>
</dbReference>
<protein>
    <submittedName>
        <fullName evidence="1">Uncharacterized protein</fullName>
    </submittedName>
</protein>
<dbReference type="EMBL" id="PYWC01000044">
    <property type="protein sequence ID" value="PWW75560.1"/>
    <property type="molecule type" value="Genomic_DNA"/>
</dbReference>
<accession>A0A317SP99</accession>